<reference evidence="1" key="1">
    <citation type="journal article" date="2020" name="mSystems">
        <title>Genome- and Community-Level Interaction Insights into Carbon Utilization and Element Cycling Functions of Hydrothermarchaeota in Hydrothermal Sediment.</title>
        <authorList>
            <person name="Zhou Z."/>
            <person name="Liu Y."/>
            <person name="Xu W."/>
            <person name="Pan J."/>
            <person name="Luo Z.H."/>
            <person name="Li M."/>
        </authorList>
    </citation>
    <scope>NUCLEOTIDE SEQUENCE [LARGE SCALE GENOMIC DNA]</scope>
    <source>
        <strain evidence="1">HyVt-456</strain>
    </source>
</reference>
<dbReference type="Gene3D" id="3.40.50.150">
    <property type="entry name" value="Vaccinia Virus protein VP39"/>
    <property type="match status" value="1"/>
</dbReference>
<dbReference type="EMBL" id="DRLD01000314">
    <property type="protein sequence ID" value="HED11275.1"/>
    <property type="molecule type" value="Genomic_DNA"/>
</dbReference>
<sequence>MTEKKYRYDNDWINRLERKLHWEWYWHQQKLMEGVLSPNDRIAEIGVGSKFTYNYLKAKGFNILSVDIDAEKKPDILENIVSCDDSFFNFDAILAFNIFEHLPYGEFLTVVQKMSRGNVKHFFLGLPLNKKVVFEFKIRLGRYLNREWIVTLPKKRITTPNHHWELEYADYTGKRLIADMQNHGFIPEKNFSYRLQSYFHFKRDAIK</sequence>
<dbReference type="GO" id="GO:0008168">
    <property type="term" value="F:methyltransferase activity"/>
    <property type="evidence" value="ECO:0007669"/>
    <property type="project" value="UniProtKB-KW"/>
</dbReference>
<protein>
    <submittedName>
        <fullName evidence="1">Class I SAM-dependent methyltransferase</fullName>
    </submittedName>
</protein>
<dbReference type="AlphaFoldDB" id="A0A7V1LNQ2"/>
<accession>A0A7V1LNQ2</accession>
<organism evidence="1">
    <name type="scientific">Caldithrix abyssi</name>
    <dbReference type="NCBI Taxonomy" id="187145"/>
    <lineage>
        <taxon>Bacteria</taxon>
        <taxon>Pseudomonadati</taxon>
        <taxon>Calditrichota</taxon>
        <taxon>Calditrichia</taxon>
        <taxon>Calditrichales</taxon>
        <taxon>Calditrichaceae</taxon>
        <taxon>Caldithrix</taxon>
    </lineage>
</organism>
<comment type="caution">
    <text evidence="1">The sequence shown here is derived from an EMBL/GenBank/DDBJ whole genome shotgun (WGS) entry which is preliminary data.</text>
</comment>
<dbReference type="SUPFAM" id="SSF53335">
    <property type="entry name" value="S-adenosyl-L-methionine-dependent methyltransferases"/>
    <property type="match status" value="1"/>
</dbReference>
<proteinExistence type="predicted"/>
<keyword evidence="1" id="KW-0489">Methyltransferase</keyword>
<dbReference type="InterPro" id="IPR029063">
    <property type="entry name" value="SAM-dependent_MTases_sf"/>
</dbReference>
<keyword evidence="1" id="KW-0808">Transferase</keyword>
<dbReference type="GO" id="GO:0032259">
    <property type="term" value="P:methylation"/>
    <property type="evidence" value="ECO:0007669"/>
    <property type="project" value="UniProtKB-KW"/>
</dbReference>
<evidence type="ECO:0000313" key="1">
    <source>
        <dbReference type="EMBL" id="HED11275.1"/>
    </source>
</evidence>
<gene>
    <name evidence="1" type="ORF">ENJ10_11355</name>
</gene>
<dbReference type="Proteomes" id="UP000886005">
    <property type="component" value="Unassembled WGS sequence"/>
</dbReference>
<name>A0A7V1LNQ2_CALAY</name>